<dbReference type="AlphaFoldDB" id="A0A4Y7PQ15"/>
<evidence type="ECO:0000313" key="4">
    <source>
        <dbReference type="Proteomes" id="UP000294933"/>
    </source>
</evidence>
<evidence type="ECO:0000313" key="3">
    <source>
        <dbReference type="EMBL" id="TDL17517.1"/>
    </source>
</evidence>
<sequence>MVQSNNNARHISAQEATESTGLLPRPTQHYTSPAYWKTMVISAPFTAAAINFTWRKMISSGAIPPLLSSCPTFPIHTGVNPLDKFLCGSVSFLQAGLDPSNPPFLGGYMSSFTTCAIIPLIESQRMKTPGILSQPAILGVVSQVLGRATVYPTWWSLFVSSGGARRTPEESVGSEIDQYDAEGALVAVLIGFSLPALKFVTSRSSGWTLTWFLYPFTISLLRAVYPKLRRHLSGSPKDVKDSQELGYTITMLTYAVDFICATVPHLIVLVPRAAHPDMLKALFGLNANVPEDANTSFIKVVFHTIQWDGLITFVSSLVATLSFSRSKWETLGLTVWNFASAVMFGTGGSLTGVWAWREMRMKSEREQLSATRRR</sequence>
<organism evidence="3 4">
    <name type="scientific">Rickenella mellea</name>
    <dbReference type="NCBI Taxonomy" id="50990"/>
    <lineage>
        <taxon>Eukaryota</taxon>
        <taxon>Fungi</taxon>
        <taxon>Dikarya</taxon>
        <taxon>Basidiomycota</taxon>
        <taxon>Agaricomycotina</taxon>
        <taxon>Agaricomycetes</taxon>
        <taxon>Hymenochaetales</taxon>
        <taxon>Rickenellaceae</taxon>
        <taxon>Rickenella</taxon>
    </lineage>
</organism>
<keyword evidence="2" id="KW-0812">Transmembrane</keyword>
<keyword evidence="2" id="KW-0472">Membrane</keyword>
<feature type="transmembrane region" description="Helical" evidence="2">
    <location>
        <begin position="335"/>
        <end position="356"/>
    </location>
</feature>
<accession>A0A4Y7PQ15</accession>
<reference evidence="3 4" key="1">
    <citation type="submission" date="2018-06" db="EMBL/GenBank/DDBJ databases">
        <title>A transcriptomic atlas of mushroom development highlights an independent origin of complex multicellularity.</title>
        <authorList>
            <consortium name="DOE Joint Genome Institute"/>
            <person name="Krizsan K."/>
            <person name="Almasi E."/>
            <person name="Merenyi Z."/>
            <person name="Sahu N."/>
            <person name="Viragh M."/>
            <person name="Koszo T."/>
            <person name="Mondo S."/>
            <person name="Kiss B."/>
            <person name="Balint B."/>
            <person name="Kues U."/>
            <person name="Barry K."/>
            <person name="Hegedus J.C."/>
            <person name="Henrissat B."/>
            <person name="Johnson J."/>
            <person name="Lipzen A."/>
            <person name="Ohm R."/>
            <person name="Nagy I."/>
            <person name="Pangilinan J."/>
            <person name="Yan J."/>
            <person name="Xiong Y."/>
            <person name="Grigoriev I.V."/>
            <person name="Hibbett D.S."/>
            <person name="Nagy L.G."/>
        </authorList>
    </citation>
    <scope>NUCLEOTIDE SEQUENCE [LARGE SCALE GENOMIC DNA]</scope>
    <source>
        <strain evidence="3 4">SZMC22713</strain>
    </source>
</reference>
<dbReference type="VEuPathDB" id="FungiDB:BD410DRAFT_546088"/>
<keyword evidence="2" id="KW-1133">Transmembrane helix</keyword>
<protein>
    <submittedName>
        <fullName evidence="3">Uncharacterized protein</fullName>
    </submittedName>
</protein>
<name>A0A4Y7PQ15_9AGAM</name>
<dbReference type="EMBL" id="ML170220">
    <property type="protein sequence ID" value="TDL17517.1"/>
    <property type="molecule type" value="Genomic_DNA"/>
</dbReference>
<evidence type="ECO:0000256" key="1">
    <source>
        <dbReference type="SAM" id="MobiDB-lite"/>
    </source>
</evidence>
<evidence type="ECO:0000256" key="2">
    <source>
        <dbReference type="SAM" id="Phobius"/>
    </source>
</evidence>
<dbReference type="STRING" id="50990.A0A4Y7PQ15"/>
<feature type="region of interest" description="Disordered" evidence="1">
    <location>
        <begin position="1"/>
        <end position="25"/>
    </location>
</feature>
<feature type="transmembrane region" description="Helical" evidence="2">
    <location>
        <begin position="245"/>
        <end position="270"/>
    </location>
</feature>
<dbReference type="Proteomes" id="UP000294933">
    <property type="component" value="Unassembled WGS sequence"/>
</dbReference>
<dbReference type="OrthoDB" id="72269at2759"/>
<keyword evidence="4" id="KW-1185">Reference proteome</keyword>
<feature type="transmembrane region" description="Helical" evidence="2">
    <location>
        <begin position="207"/>
        <end position="225"/>
    </location>
</feature>
<proteinExistence type="predicted"/>
<feature type="compositionally biased region" description="Polar residues" evidence="1">
    <location>
        <begin position="1"/>
        <end position="20"/>
    </location>
</feature>
<gene>
    <name evidence="3" type="ORF">BD410DRAFT_546088</name>
</gene>